<evidence type="ECO:0000313" key="2">
    <source>
        <dbReference type="Proteomes" id="UP000642829"/>
    </source>
</evidence>
<reference evidence="1" key="1">
    <citation type="journal article" date="2014" name="Int. J. Syst. Evol. Microbiol.">
        <title>Complete genome sequence of Corynebacterium casei LMG S-19264T (=DSM 44701T), isolated from a smear-ripened cheese.</title>
        <authorList>
            <consortium name="US DOE Joint Genome Institute (JGI-PGF)"/>
            <person name="Walter F."/>
            <person name="Albersmeier A."/>
            <person name="Kalinowski J."/>
            <person name="Ruckert C."/>
        </authorList>
    </citation>
    <scope>NUCLEOTIDE SEQUENCE</scope>
    <source>
        <strain evidence="1">KCTC 12870</strain>
    </source>
</reference>
<dbReference type="InterPro" id="IPR045584">
    <property type="entry name" value="Pilin-like"/>
</dbReference>
<organism evidence="1 2">
    <name type="scientific">Cerasicoccus arenae</name>
    <dbReference type="NCBI Taxonomy" id="424488"/>
    <lineage>
        <taxon>Bacteria</taxon>
        <taxon>Pseudomonadati</taxon>
        <taxon>Verrucomicrobiota</taxon>
        <taxon>Opitutia</taxon>
        <taxon>Puniceicoccales</taxon>
        <taxon>Cerasicoccaceae</taxon>
        <taxon>Cerasicoccus</taxon>
    </lineage>
</organism>
<dbReference type="PANTHER" id="PTHR30093">
    <property type="entry name" value="GENERAL SECRETION PATHWAY PROTEIN G"/>
    <property type="match status" value="1"/>
</dbReference>
<dbReference type="Gene3D" id="3.30.700.10">
    <property type="entry name" value="Glycoprotein, Type 4 Pilin"/>
    <property type="match status" value="1"/>
</dbReference>
<proteinExistence type="predicted"/>
<protein>
    <recommendedName>
        <fullName evidence="3">DUF1559 domain-containing protein</fullName>
    </recommendedName>
</protein>
<comment type="caution">
    <text evidence="1">The sequence shown here is derived from an EMBL/GenBank/DDBJ whole genome shotgun (WGS) entry which is preliminary data.</text>
</comment>
<reference evidence="1" key="2">
    <citation type="submission" date="2020-09" db="EMBL/GenBank/DDBJ databases">
        <authorList>
            <person name="Sun Q."/>
            <person name="Kim S."/>
        </authorList>
    </citation>
    <scope>NUCLEOTIDE SEQUENCE</scope>
    <source>
        <strain evidence="1">KCTC 12870</strain>
    </source>
</reference>
<dbReference type="AlphaFoldDB" id="A0A8J3DFA3"/>
<dbReference type="PANTHER" id="PTHR30093:SF2">
    <property type="entry name" value="TYPE II SECRETION SYSTEM PROTEIN H"/>
    <property type="match status" value="1"/>
</dbReference>
<gene>
    <name evidence="1" type="ORF">GCM10007047_07260</name>
</gene>
<evidence type="ECO:0008006" key="3">
    <source>
        <dbReference type="Google" id="ProtNLM"/>
    </source>
</evidence>
<dbReference type="Proteomes" id="UP000642829">
    <property type="component" value="Unassembled WGS sequence"/>
</dbReference>
<dbReference type="SUPFAM" id="SSF54523">
    <property type="entry name" value="Pili subunits"/>
    <property type="match status" value="1"/>
</dbReference>
<sequence>MVELLTVIAIIGILAAILGGVVSGVREQQEKVVCAQNMRQLGTAILLHANEHQGRFPLTMHNVSDEEESWVYTLSPYLEDVDAVRVCPADPQAEERLEQGLSSYALNEFVFVPALDQLGRPLGGSYDSVFKLDDPARTQLAYIISDQKPLSAYSDHTHSRGWKNWSRVVADIQPNRFSRGESAANGLGGSANYLFADGHVELVDADDFKSQFSGGRNPADPTQTYR</sequence>
<evidence type="ECO:0000313" key="1">
    <source>
        <dbReference type="EMBL" id="GHB94149.1"/>
    </source>
</evidence>
<dbReference type="EMBL" id="BMXG01000003">
    <property type="protein sequence ID" value="GHB94149.1"/>
    <property type="molecule type" value="Genomic_DNA"/>
</dbReference>
<name>A0A8J3DFA3_9BACT</name>
<accession>A0A8J3DFA3</accession>
<keyword evidence="2" id="KW-1185">Reference proteome</keyword>